<dbReference type="Gene3D" id="1.20.5.170">
    <property type="match status" value="1"/>
</dbReference>
<dbReference type="InterPro" id="IPR024750">
    <property type="entry name" value="Ca_ATPase_N_dom"/>
</dbReference>
<dbReference type="Proteomes" id="UP000288805">
    <property type="component" value="Unassembled WGS sequence"/>
</dbReference>
<organism evidence="2 3">
    <name type="scientific">Vitis vinifera</name>
    <name type="common">Grape</name>
    <dbReference type="NCBI Taxonomy" id="29760"/>
    <lineage>
        <taxon>Eukaryota</taxon>
        <taxon>Viridiplantae</taxon>
        <taxon>Streptophyta</taxon>
        <taxon>Embryophyta</taxon>
        <taxon>Tracheophyta</taxon>
        <taxon>Spermatophyta</taxon>
        <taxon>Magnoliopsida</taxon>
        <taxon>eudicotyledons</taxon>
        <taxon>Gunneridae</taxon>
        <taxon>Pentapetalae</taxon>
        <taxon>rosids</taxon>
        <taxon>Vitales</taxon>
        <taxon>Vitaceae</taxon>
        <taxon>Viteae</taxon>
        <taxon>Vitis</taxon>
    </lineage>
</organism>
<dbReference type="Pfam" id="PF12515">
    <property type="entry name" value="CaATP_NAI"/>
    <property type="match status" value="1"/>
</dbReference>
<protein>
    <submittedName>
        <fullName evidence="2">Calcium-transporting ATPase 1</fullName>
    </submittedName>
</protein>
<name>A0A438C001_VITVI</name>
<comment type="caution">
    <text evidence="2">The sequence shown here is derived from an EMBL/GenBank/DDBJ whole genome shotgun (WGS) entry which is preliminary data.</text>
</comment>
<dbReference type="GO" id="GO:0005516">
    <property type="term" value="F:calmodulin binding"/>
    <property type="evidence" value="ECO:0007669"/>
    <property type="project" value="InterPro"/>
</dbReference>
<accession>A0A438C001</accession>
<dbReference type="EMBL" id="QGNW01002588">
    <property type="protein sequence ID" value="RVW16531.1"/>
    <property type="molecule type" value="Genomic_DNA"/>
</dbReference>
<reference evidence="2 3" key="1">
    <citation type="journal article" date="2018" name="PLoS Genet.">
        <title>Population sequencing reveals clonal diversity and ancestral inbreeding in the grapevine cultivar Chardonnay.</title>
        <authorList>
            <person name="Roach M.J."/>
            <person name="Johnson D.L."/>
            <person name="Bohlmann J."/>
            <person name="van Vuuren H.J."/>
            <person name="Jones S.J."/>
            <person name="Pretorius I.S."/>
            <person name="Schmidt S.A."/>
            <person name="Borneman A.R."/>
        </authorList>
    </citation>
    <scope>NUCLEOTIDE SEQUENCE [LARGE SCALE GENOMIC DNA]</scope>
    <source>
        <strain evidence="3">cv. Chardonnay</strain>
        <tissue evidence="2">Leaf</tissue>
    </source>
</reference>
<evidence type="ECO:0000259" key="1">
    <source>
        <dbReference type="Pfam" id="PF12515"/>
    </source>
</evidence>
<sequence>MERYLKKDFDVQSKHSSEAALRRWRSAVTIVKNRRRRFRDVANLHMRSEAERRNSKSRF</sequence>
<feature type="domain" description="Calcium-transporting P-type ATPase N-terminal autoinhibitory" evidence="1">
    <location>
        <begin position="5"/>
        <end position="49"/>
    </location>
</feature>
<evidence type="ECO:0000313" key="2">
    <source>
        <dbReference type="EMBL" id="RVW16531.1"/>
    </source>
</evidence>
<dbReference type="AlphaFoldDB" id="A0A438C001"/>
<gene>
    <name evidence="2" type="primary">ACA1_3</name>
    <name evidence="2" type="ORF">CK203_069426</name>
</gene>
<evidence type="ECO:0000313" key="3">
    <source>
        <dbReference type="Proteomes" id="UP000288805"/>
    </source>
</evidence>
<proteinExistence type="predicted"/>